<dbReference type="PANTHER" id="PTHR13402">
    <property type="entry name" value="RGPR-RELATED"/>
    <property type="match status" value="1"/>
</dbReference>
<evidence type="ECO:0000256" key="5">
    <source>
        <dbReference type="ARBA" id="ARBA00022892"/>
    </source>
</evidence>
<feature type="region of interest" description="Disordered" evidence="6">
    <location>
        <begin position="189"/>
        <end position="225"/>
    </location>
</feature>
<dbReference type="PANTHER" id="PTHR13402:SF6">
    <property type="entry name" value="SECRETORY 16, ISOFORM I"/>
    <property type="match status" value="1"/>
</dbReference>
<evidence type="ECO:0000313" key="8">
    <source>
        <dbReference type="EMBL" id="KAF8412984.1"/>
    </source>
</evidence>
<name>A0A835DUB9_TETSI</name>
<dbReference type="OMA" id="RITELTW"/>
<evidence type="ECO:0000256" key="6">
    <source>
        <dbReference type="SAM" id="MobiDB-lite"/>
    </source>
</evidence>
<feature type="region of interest" description="Disordered" evidence="6">
    <location>
        <begin position="124"/>
        <end position="147"/>
    </location>
</feature>
<dbReference type="GO" id="GO:0016192">
    <property type="term" value="P:vesicle-mediated transport"/>
    <property type="evidence" value="ECO:0007669"/>
    <property type="project" value="UniProtKB-KW"/>
</dbReference>
<comment type="caution">
    <text evidence="8">The sequence shown here is derived from an EMBL/GenBank/DDBJ whole genome shotgun (WGS) entry which is preliminary data.</text>
</comment>
<dbReference type="GO" id="GO:0012507">
    <property type="term" value="C:ER to Golgi transport vesicle membrane"/>
    <property type="evidence" value="ECO:0007669"/>
    <property type="project" value="TreeGrafter"/>
</dbReference>
<sequence length="522" mass="56291">MDRRITELTWRISGQRTELYEYSKLLGNSQFILLPFQPYKLIYAHMLAEVGKISDSLKYCQAILKSLKTGRAPEVDMWRQLVSSLEERIKTHQQGGYTTNLAPAKLVGKLLTFLDSSTHRLIGGHPPPVPSTSQSSVHSSENNYHPLGQRVANSQSTMAVSSLIPSASMEPISDWMGDSNRMTMANRSISEPDIGRTPRQADQSKEAALSGAQGKASVSGGPSRIGRLSSQLFQKTVGLVLKSRTDQQAKLGEKNKFYYDEKLKRWVEEGIEPPAEEAAPPPPPTTAAFQNGMSDYNMKNAFKIESLPSYGGAEIGSPTLPEHSSGIPPIPPSSNQFSARGRMGVRARYVDTFNKGGGTQTNILQTPSVPAAKPGGGASAKFFIPTLAASGEQTADAVGERMHEAASIHEDLSTSITNESFSGPPASSSMTMQRFPSMDNITNKGMGVMTNGNDPLSSGSRRTASWGGSFSNTSNPPKMAEIKPLGEVLGMPPSSFMPNDPPSMHFPINGGSFGDDLHEVEL</sequence>
<evidence type="ECO:0000259" key="7">
    <source>
        <dbReference type="Pfam" id="PF12931"/>
    </source>
</evidence>
<dbReference type="GO" id="GO:0070971">
    <property type="term" value="C:endoplasmic reticulum exit site"/>
    <property type="evidence" value="ECO:0007669"/>
    <property type="project" value="TreeGrafter"/>
</dbReference>
<organism evidence="8 9">
    <name type="scientific">Tetracentron sinense</name>
    <name type="common">Spur-leaf</name>
    <dbReference type="NCBI Taxonomy" id="13715"/>
    <lineage>
        <taxon>Eukaryota</taxon>
        <taxon>Viridiplantae</taxon>
        <taxon>Streptophyta</taxon>
        <taxon>Embryophyta</taxon>
        <taxon>Tracheophyta</taxon>
        <taxon>Spermatophyta</taxon>
        <taxon>Magnoliopsida</taxon>
        <taxon>Trochodendrales</taxon>
        <taxon>Trochodendraceae</taxon>
        <taxon>Tetracentron</taxon>
    </lineage>
</organism>
<feature type="compositionally biased region" description="Low complexity" evidence="6">
    <location>
        <begin position="131"/>
        <end position="140"/>
    </location>
</feature>
<evidence type="ECO:0000256" key="3">
    <source>
        <dbReference type="ARBA" id="ARBA00022448"/>
    </source>
</evidence>
<dbReference type="Pfam" id="PF12931">
    <property type="entry name" value="TPR_Sec16"/>
    <property type="match status" value="1"/>
</dbReference>
<dbReference type="Proteomes" id="UP000655225">
    <property type="component" value="Unassembled WGS sequence"/>
</dbReference>
<evidence type="ECO:0000256" key="2">
    <source>
        <dbReference type="ARBA" id="ARBA00005927"/>
    </source>
</evidence>
<protein>
    <recommendedName>
        <fullName evidence="7">Sec16 Sec23-binding domain-containing protein</fullName>
    </recommendedName>
</protein>
<keyword evidence="9" id="KW-1185">Reference proteome</keyword>
<comment type="similarity">
    <text evidence="2">Belongs to the SEC16 family.</text>
</comment>
<accession>A0A835DUB9</accession>
<reference evidence="8 9" key="1">
    <citation type="submission" date="2020-04" db="EMBL/GenBank/DDBJ databases">
        <title>Plant Genome Project.</title>
        <authorList>
            <person name="Zhang R.-G."/>
        </authorList>
    </citation>
    <scope>NUCLEOTIDE SEQUENCE [LARGE SCALE GENOMIC DNA]</scope>
    <source>
        <strain evidence="8">YNK0</strain>
        <tissue evidence="8">Leaf</tissue>
    </source>
</reference>
<feature type="compositionally biased region" description="Polar residues" evidence="6">
    <location>
        <begin position="456"/>
        <end position="476"/>
    </location>
</feature>
<comment type="subcellular location">
    <subcellularLocation>
        <location evidence="1">Endoplasmic reticulum</location>
    </subcellularLocation>
</comment>
<feature type="region of interest" description="Disordered" evidence="6">
    <location>
        <begin position="456"/>
        <end position="478"/>
    </location>
</feature>
<gene>
    <name evidence="8" type="ORF">HHK36_000956</name>
</gene>
<evidence type="ECO:0000313" key="9">
    <source>
        <dbReference type="Proteomes" id="UP000655225"/>
    </source>
</evidence>
<feature type="domain" description="Sec16 Sec23-binding" evidence="7">
    <location>
        <begin position="15"/>
        <end position="124"/>
    </location>
</feature>
<keyword evidence="3" id="KW-0813">Transport</keyword>
<dbReference type="AlphaFoldDB" id="A0A835DUB9"/>
<feature type="region of interest" description="Disordered" evidence="6">
    <location>
        <begin position="272"/>
        <end position="292"/>
    </location>
</feature>
<proteinExistence type="inferred from homology"/>
<evidence type="ECO:0000256" key="4">
    <source>
        <dbReference type="ARBA" id="ARBA00022824"/>
    </source>
</evidence>
<dbReference type="GO" id="GO:0070973">
    <property type="term" value="P:protein localization to endoplasmic reticulum exit site"/>
    <property type="evidence" value="ECO:0007669"/>
    <property type="project" value="TreeGrafter"/>
</dbReference>
<dbReference type="OrthoDB" id="8918678at2759"/>
<evidence type="ECO:0000256" key="1">
    <source>
        <dbReference type="ARBA" id="ARBA00004240"/>
    </source>
</evidence>
<keyword evidence="4" id="KW-0256">Endoplasmic reticulum</keyword>
<dbReference type="GO" id="GO:0007030">
    <property type="term" value="P:Golgi organization"/>
    <property type="evidence" value="ECO:0007669"/>
    <property type="project" value="TreeGrafter"/>
</dbReference>
<dbReference type="InterPro" id="IPR024298">
    <property type="entry name" value="Sec16_Sec23-bd"/>
</dbReference>
<keyword evidence="5" id="KW-0931">ER-Golgi transport</keyword>
<dbReference type="EMBL" id="JABCRI010000001">
    <property type="protein sequence ID" value="KAF8412984.1"/>
    <property type="molecule type" value="Genomic_DNA"/>
</dbReference>